<evidence type="ECO:0000256" key="7">
    <source>
        <dbReference type="RuleBase" id="RU363032"/>
    </source>
</evidence>
<name>A0ABT3BKT2_9RHOB</name>
<dbReference type="Pfam" id="PF00528">
    <property type="entry name" value="BPD_transp_1"/>
    <property type="match status" value="1"/>
</dbReference>
<feature type="transmembrane region" description="Helical" evidence="7">
    <location>
        <begin position="93"/>
        <end position="113"/>
    </location>
</feature>
<evidence type="ECO:0000256" key="2">
    <source>
        <dbReference type="ARBA" id="ARBA00022448"/>
    </source>
</evidence>
<reference evidence="9 10" key="1">
    <citation type="submission" date="2022-04" db="EMBL/GenBank/DDBJ databases">
        <title>Roseobacter sp. WL0113 is a bacterium isolated from neritic sediment.</title>
        <authorList>
            <person name="Wang L."/>
            <person name="He W."/>
            <person name="Zhang D.-F."/>
        </authorList>
    </citation>
    <scope>NUCLEOTIDE SEQUENCE [LARGE SCALE GENOMIC DNA]</scope>
    <source>
        <strain evidence="9 10">WL0113</strain>
    </source>
</reference>
<evidence type="ECO:0000256" key="4">
    <source>
        <dbReference type="ARBA" id="ARBA00022692"/>
    </source>
</evidence>
<evidence type="ECO:0000313" key="10">
    <source>
        <dbReference type="Proteomes" id="UP001208690"/>
    </source>
</evidence>
<dbReference type="RefSeq" id="WP_263846395.1">
    <property type="nucleotide sequence ID" value="NZ_JALIEB010000031.1"/>
</dbReference>
<feature type="transmembrane region" description="Helical" evidence="7">
    <location>
        <begin position="207"/>
        <end position="231"/>
    </location>
</feature>
<evidence type="ECO:0000256" key="3">
    <source>
        <dbReference type="ARBA" id="ARBA00022475"/>
    </source>
</evidence>
<keyword evidence="6 7" id="KW-0472">Membrane</keyword>
<dbReference type="SUPFAM" id="SSF161098">
    <property type="entry name" value="MetI-like"/>
    <property type="match status" value="1"/>
</dbReference>
<dbReference type="CDD" id="cd06261">
    <property type="entry name" value="TM_PBP2"/>
    <property type="match status" value="1"/>
</dbReference>
<protein>
    <submittedName>
        <fullName evidence="9">ABC transporter permease</fullName>
    </submittedName>
</protein>
<feature type="transmembrane region" description="Helical" evidence="7">
    <location>
        <begin position="62"/>
        <end position="81"/>
    </location>
</feature>
<evidence type="ECO:0000259" key="8">
    <source>
        <dbReference type="PROSITE" id="PS50928"/>
    </source>
</evidence>
<organism evidence="9 10">
    <name type="scientific">Roseobacter sinensis</name>
    <dbReference type="NCBI Taxonomy" id="2931391"/>
    <lineage>
        <taxon>Bacteria</taxon>
        <taxon>Pseudomonadati</taxon>
        <taxon>Pseudomonadota</taxon>
        <taxon>Alphaproteobacteria</taxon>
        <taxon>Rhodobacterales</taxon>
        <taxon>Roseobacteraceae</taxon>
        <taxon>Roseobacter</taxon>
    </lineage>
</organism>
<keyword evidence="3" id="KW-1003">Cell membrane</keyword>
<keyword evidence="5 7" id="KW-1133">Transmembrane helix</keyword>
<evidence type="ECO:0000313" key="9">
    <source>
        <dbReference type="EMBL" id="MCV3274192.1"/>
    </source>
</evidence>
<evidence type="ECO:0000256" key="5">
    <source>
        <dbReference type="ARBA" id="ARBA00022989"/>
    </source>
</evidence>
<dbReference type="PANTHER" id="PTHR30151">
    <property type="entry name" value="ALKANE SULFONATE ABC TRANSPORTER-RELATED, MEMBRANE SUBUNIT"/>
    <property type="match status" value="1"/>
</dbReference>
<dbReference type="EMBL" id="JALIEB010000031">
    <property type="protein sequence ID" value="MCV3274192.1"/>
    <property type="molecule type" value="Genomic_DNA"/>
</dbReference>
<feature type="domain" description="ABC transmembrane type-1" evidence="8">
    <location>
        <begin position="55"/>
        <end position="235"/>
    </location>
</feature>
<evidence type="ECO:0000256" key="6">
    <source>
        <dbReference type="ARBA" id="ARBA00023136"/>
    </source>
</evidence>
<dbReference type="Proteomes" id="UP001208690">
    <property type="component" value="Unassembled WGS sequence"/>
</dbReference>
<comment type="caution">
    <text evidence="9">The sequence shown here is derived from an EMBL/GenBank/DDBJ whole genome shotgun (WGS) entry which is preliminary data.</text>
</comment>
<dbReference type="PANTHER" id="PTHR30151:SF38">
    <property type="entry name" value="ALIPHATIC SULFONATES TRANSPORT PERMEASE PROTEIN SSUC-RELATED"/>
    <property type="match status" value="1"/>
</dbReference>
<accession>A0ABT3BKT2</accession>
<keyword evidence="2 7" id="KW-0813">Transport</keyword>
<dbReference type="InterPro" id="IPR035906">
    <property type="entry name" value="MetI-like_sf"/>
</dbReference>
<comment type="similarity">
    <text evidence="7">Belongs to the binding-protein-dependent transport system permease family.</text>
</comment>
<dbReference type="Gene3D" id="1.10.3720.10">
    <property type="entry name" value="MetI-like"/>
    <property type="match status" value="1"/>
</dbReference>
<dbReference type="InterPro" id="IPR000515">
    <property type="entry name" value="MetI-like"/>
</dbReference>
<comment type="subcellular location">
    <subcellularLocation>
        <location evidence="1 7">Cell membrane</location>
        <topology evidence="1 7">Multi-pass membrane protein</topology>
    </subcellularLocation>
</comment>
<proteinExistence type="inferred from homology"/>
<sequence>MQATRLIPFLSLAGLLSLWVVAAVLTDDIQILPKPWQLGPLFLQEASSGELWTHLFATIVRVLWAFGLAMTLGTILGLVMGRSARTNAWLDPWLVVFLNLPALVLIVLCYLWIGLTEAAAITAVTLNKVPNVAVVIREGARALDPDLDAMARVYRMSWRAQMQHVIFPQLAPFIAAAARSGVAVIWKIVLVVEFLGRSSGIGFQIHLYFQLFDVAMVLVYAFSFICVMLLVEWLLLQPFERHARRWRDA</sequence>
<dbReference type="PROSITE" id="PS50928">
    <property type="entry name" value="ABC_TM1"/>
    <property type="match status" value="1"/>
</dbReference>
<keyword evidence="4 7" id="KW-0812">Transmembrane</keyword>
<keyword evidence="10" id="KW-1185">Reference proteome</keyword>
<evidence type="ECO:0000256" key="1">
    <source>
        <dbReference type="ARBA" id="ARBA00004651"/>
    </source>
</evidence>
<gene>
    <name evidence="9" type="ORF">MUB52_22395</name>
</gene>